<keyword evidence="5" id="KW-1185">Reference proteome</keyword>
<evidence type="ECO:0000313" key="4">
    <source>
        <dbReference type="EMBL" id="MFD2593504.1"/>
    </source>
</evidence>
<evidence type="ECO:0000313" key="5">
    <source>
        <dbReference type="Proteomes" id="UP001597459"/>
    </source>
</evidence>
<dbReference type="EMBL" id="JBHULX010000048">
    <property type="protein sequence ID" value="MFD2593504.1"/>
    <property type="molecule type" value="Genomic_DNA"/>
</dbReference>
<comment type="caution">
    <text evidence="4">The sequence shown here is derived from an EMBL/GenBank/DDBJ whole genome shotgun (WGS) entry which is preliminary data.</text>
</comment>
<gene>
    <name evidence="4" type="ORF">ACFSTE_21885</name>
</gene>
<organism evidence="4 5">
    <name type="scientific">Aquimarina hainanensis</name>
    <dbReference type="NCBI Taxonomy" id="1578017"/>
    <lineage>
        <taxon>Bacteria</taxon>
        <taxon>Pseudomonadati</taxon>
        <taxon>Bacteroidota</taxon>
        <taxon>Flavobacteriia</taxon>
        <taxon>Flavobacteriales</taxon>
        <taxon>Flavobacteriaceae</taxon>
        <taxon>Aquimarina</taxon>
    </lineage>
</organism>
<evidence type="ECO:0000259" key="3">
    <source>
        <dbReference type="Pfam" id="PF18962"/>
    </source>
</evidence>
<evidence type="ECO:0000256" key="2">
    <source>
        <dbReference type="SAM" id="SignalP"/>
    </source>
</evidence>
<dbReference type="RefSeq" id="WP_378254063.1">
    <property type="nucleotide sequence ID" value="NZ_JBHSJV010000001.1"/>
</dbReference>
<evidence type="ECO:0000256" key="1">
    <source>
        <dbReference type="ARBA" id="ARBA00022729"/>
    </source>
</evidence>
<dbReference type="Pfam" id="PF18962">
    <property type="entry name" value="Por_Secre_tail"/>
    <property type="match status" value="1"/>
</dbReference>
<dbReference type="InterPro" id="IPR026444">
    <property type="entry name" value="Secre_tail"/>
</dbReference>
<dbReference type="Proteomes" id="UP001597459">
    <property type="component" value="Unassembled WGS sequence"/>
</dbReference>
<sequence length="400" mass="43695">MKKVPTFFTLLFLLCQLINAQCPNGDCIEADMNFEPDSSFISNADWQASHGSPSVNPGTAWMWSYNSRGEGINYHSYNFVKGRQYCITFTAKTVVRGGGLAHPDAFFKVVATQGDVIGAVTGSGGGPIPATPSPNQLIANENWNATSPPSTTVYTYTFTATDNFDNLWFYPFSPSLPVVELSLHKLIICDITPPPCKANFKLELNEMGSGNTAISILPQTVPAGASTQLQIYKNGSLVYSGLPISYIATPANYTICMTVILRDGTKCQKCFDFCIGKWSERPPRTTLPSEVQSSKRKADKVLNFPDALKEKNLPSAQEEESIRIAPNPSDGIFSITSTMNTPIQQIEVFSLPSGALLKVLDSTKSKHGVLDLSKHKEGVYFINITLNNGNVVSKKLIIKR</sequence>
<accession>A0ABW5NF14</accession>
<reference evidence="5" key="1">
    <citation type="journal article" date="2019" name="Int. J. Syst. Evol. Microbiol.">
        <title>The Global Catalogue of Microorganisms (GCM) 10K type strain sequencing project: providing services to taxonomists for standard genome sequencing and annotation.</title>
        <authorList>
            <consortium name="The Broad Institute Genomics Platform"/>
            <consortium name="The Broad Institute Genome Sequencing Center for Infectious Disease"/>
            <person name="Wu L."/>
            <person name="Ma J."/>
        </authorList>
    </citation>
    <scope>NUCLEOTIDE SEQUENCE [LARGE SCALE GENOMIC DNA]</scope>
    <source>
        <strain evidence="5">KCTC 42423</strain>
    </source>
</reference>
<feature type="domain" description="Secretion system C-terminal sorting" evidence="3">
    <location>
        <begin position="325"/>
        <end position="398"/>
    </location>
</feature>
<dbReference type="NCBIfam" id="TIGR04183">
    <property type="entry name" value="Por_Secre_tail"/>
    <property type="match status" value="1"/>
</dbReference>
<keyword evidence="1 2" id="KW-0732">Signal</keyword>
<feature type="signal peptide" evidence="2">
    <location>
        <begin position="1"/>
        <end position="20"/>
    </location>
</feature>
<name>A0ABW5NF14_9FLAO</name>
<feature type="chain" id="PRO_5046952161" evidence="2">
    <location>
        <begin position="21"/>
        <end position="400"/>
    </location>
</feature>
<protein>
    <submittedName>
        <fullName evidence="4">T9SS type A sorting domain-containing protein</fullName>
    </submittedName>
</protein>
<proteinExistence type="predicted"/>